<evidence type="ECO:0000313" key="3">
    <source>
        <dbReference type="Proteomes" id="UP000249081"/>
    </source>
</evidence>
<reference evidence="3" key="1">
    <citation type="submission" date="2018-04" db="EMBL/GenBank/DDBJ databases">
        <authorList>
            <person name="Cornet L."/>
        </authorList>
    </citation>
    <scope>NUCLEOTIDE SEQUENCE [LARGE SCALE GENOMIC DNA]</scope>
</reference>
<organism evidence="2 3">
    <name type="scientific">Shackletoniella antarctica</name>
    <dbReference type="NCBI Taxonomy" id="268115"/>
    <lineage>
        <taxon>Bacteria</taxon>
        <taxon>Bacillati</taxon>
        <taxon>Cyanobacteriota</taxon>
        <taxon>Cyanophyceae</taxon>
        <taxon>Oculatellales</taxon>
        <taxon>Oculatellaceae</taxon>
        <taxon>Shackletoniella</taxon>
    </lineage>
</organism>
<dbReference type="Gene3D" id="3.40.430.10">
    <property type="entry name" value="Dihydrofolate Reductase, subunit A"/>
    <property type="match status" value="1"/>
</dbReference>
<dbReference type="Proteomes" id="UP000249081">
    <property type="component" value="Unassembled WGS sequence"/>
</dbReference>
<evidence type="ECO:0000259" key="1">
    <source>
        <dbReference type="Pfam" id="PF01872"/>
    </source>
</evidence>
<feature type="domain" description="Bacterial bifunctional deaminase-reductase C-terminal" evidence="1">
    <location>
        <begin position="3"/>
        <end position="65"/>
    </location>
</feature>
<reference evidence="2 3" key="2">
    <citation type="submission" date="2018-06" db="EMBL/GenBank/DDBJ databases">
        <title>Metagenomic assembly of (sub)arctic Cyanobacteria and their associated microbiome from non-axenic cultures.</title>
        <authorList>
            <person name="Baurain D."/>
        </authorList>
    </citation>
    <scope>NUCLEOTIDE SEQUENCE [LARGE SCALE GENOMIC DNA]</scope>
    <source>
        <strain evidence="2">ULC041bin1</strain>
    </source>
</reference>
<sequence>MTDVRRVWLVVGAALVAAFRAEGLISEYILSVMPVLLGSGIPLFAGPGPAASVGLQAAQTFASGLVQLTYQVAK</sequence>
<comment type="caution">
    <text evidence="2">The sequence shown here is derived from an EMBL/GenBank/DDBJ whole genome shotgun (WGS) entry which is preliminary data.</text>
</comment>
<dbReference type="GO" id="GO:0008703">
    <property type="term" value="F:5-amino-6-(5-phosphoribosylamino)uracil reductase activity"/>
    <property type="evidence" value="ECO:0007669"/>
    <property type="project" value="InterPro"/>
</dbReference>
<dbReference type="InterPro" id="IPR024072">
    <property type="entry name" value="DHFR-like_dom_sf"/>
</dbReference>
<dbReference type="AlphaFoldDB" id="A0A2W4VRX3"/>
<name>A0A2W4VRX3_9CYAN</name>
<gene>
    <name evidence="2" type="ORF">DCF17_19035</name>
</gene>
<evidence type="ECO:0000313" key="2">
    <source>
        <dbReference type="EMBL" id="PZO35242.1"/>
    </source>
</evidence>
<protein>
    <recommendedName>
        <fullName evidence="1">Bacterial bifunctional deaminase-reductase C-terminal domain-containing protein</fullName>
    </recommendedName>
</protein>
<proteinExistence type="predicted"/>
<accession>A0A2W4VRX3</accession>
<dbReference type="Pfam" id="PF01872">
    <property type="entry name" value="RibD_C"/>
    <property type="match status" value="1"/>
</dbReference>
<dbReference type="SUPFAM" id="SSF53597">
    <property type="entry name" value="Dihydrofolate reductase-like"/>
    <property type="match status" value="1"/>
</dbReference>
<dbReference type="EMBL" id="QBMN01000176">
    <property type="protein sequence ID" value="PZO35242.1"/>
    <property type="molecule type" value="Genomic_DNA"/>
</dbReference>
<dbReference type="GO" id="GO:0009231">
    <property type="term" value="P:riboflavin biosynthetic process"/>
    <property type="evidence" value="ECO:0007669"/>
    <property type="project" value="InterPro"/>
</dbReference>
<dbReference type="InterPro" id="IPR002734">
    <property type="entry name" value="RibDG_C"/>
</dbReference>